<name>A0ABY4PCS5_9LACO</name>
<organism evidence="1 2">
    <name type="scientific">Bombilactobacillus thymidiniphilus</name>
    <dbReference type="NCBI Taxonomy" id="2923363"/>
    <lineage>
        <taxon>Bacteria</taxon>
        <taxon>Bacillati</taxon>
        <taxon>Bacillota</taxon>
        <taxon>Bacilli</taxon>
        <taxon>Lactobacillales</taxon>
        <taxon>Lactobacillaceae</taxon>
        <taxon>Bombilactobacillus</taxon>
    </lineage>
</organism>
<evidence type="ECO:0000313" key="1">
    <source>
        <dbReference type="EMBL" id="UQS83569.1"/>
    </source>
</evidence>
<dbReference type="RefSeq" id="WP_249512795.1">
    <property type="nucleotide sequence ID" value="NZ_CP093365.1"/>
</dbReference>
<dbReference type="InterPro" id="IPR010697">
    <property type="entry name" value="YspA"/>
</dbReference>
<dbReference type="PIRSF" id="PIRSF021290">
    <property type="entry name" value="DUF1273"/>
    <property type="match status" value="1"/>
</dbReference>
<proteinExistence type="predicted"/>
<accession>A0ABY4PCS5</accession>
<dbReference type="PANTHER" id="PTHR38440">
    <property type="entry name" value="UPF0398 PROTEIN YPSA"/>
    <property type="match status" value="1"/>
</dbReference>
<sequence>METIKNLWVTGYRSYELNIFQKDDLKEKVIADYLEQTLIEYCERGLQWVLTGGQLGIDQWVVQVVKRPTLQVYQLQVAVILPFLNMAQKWNEKNQQVFEKTLQLADFTTNLSTTNYTSPQQFKQWQMFMLTHTAGSLLVYDPEFPGKCQHEYQAMLNYQQNHAYHLQLLTFYDLQDFADNQTKF</sequence>
<gene>
    <name evidence="1" type="ORF">MOO47_07325</name>
</gene>
<dbReference type="Pfam" id="PF06908">
    <property type="entry name" value="YpsA"/>
    <property type="match status" value="1"/>
</dbReference>
<dbReference type="NCBIfam" id="NF010181">
    <property type="entry name" value="PRK13660.1"/>
    <property type="match status" value="1"/>
</dbReference>
<keyword evidence="2" id="KW-1185">Reference proteome</keyword>
<evidence type="ECO:0000313" key="2">
    <source>
        <dbReference type="Proteomes" id="UP000831947"/>
    </source>
</evidence>
<reference evidence="1 2" key="1">
    <citation type="journal article" date="2022" name="Int. J. Syst. Evol. Microbiol.">
        <title>Apilactobacillus apisilvae sp. nov., Nicolia spurrieriana gen. nov. sp. nov., Bombilactobacillus folatiphilus sp. nov. and Bombilactobacillus thymidiniphilus sp. nov., four new lactic acid bacterial isolates from stingless bees Tetragonula carbonaria and Austroplebeia australis.</title>
        <authorList>
            <person name="Oliphant S.A."/>
            <person name="Watson-Haigh N.S."/>
            <person name="Sumby K.M."/>
            <person name="Gardner J."/>
            <person name="Groom S."/>
            <person name="Jiranek V."/>
        </authorList>
    </citation>
    <scope>NUCLEOTIDE SEQUENCE [LARGE SCALE GENOMIC DNA]</scope>
    <source>
        <strain evidence="1 2">SG4_A1</strain>
    </source>
</reference>
<protein>
    <submittedName>
        <fullName evidence="1">SLOG family protein</fullName>
    </submittedName>
</protein>
<dbReference type="PANTHER" id="PTHR38440:SF1">
    <property type="entry name" value="UPF0398 PROTEIN SPR0331"/>
    <property type="match status" value="1"/>
</dbReference>
<dbReference type="Proteomes" id="UP000831947">
    <property type="component" value="Chromosome"/>
</dbReference>
<dbReference type="Gene3D" id="3.40.50.450">
    <property type="match status" value="1"/>
</dbReference>
<dbReference type="EMBL" id="CP093365">
    <property type="protein sequence ID" value="UQS83569.1"/>
    <property type="molecule type" value="Genomic_DNA"/>
</dbReference>
<dbReference type="SUPFAM" id="SSF102405">
    <property type="entry name" value="MCP/YpsA-like"/>
    <property type="match status" value="1"/>
</dbReference>